<feature type="domain" description="Glycosyltransferase 2-like" evidence="1">
    <location>
        <begin position="28"/>
        <end position="177"/>
    </location>
</feature>
<evidence type="ECO:0000259" key="1">
    <source>
        <dbReference type="Pfam" id="PF00535"/>
    </source>
</evidence>
<dbReference type="Pfam" id="PF00535">
    <property type="entry name" value="Glycos_transf_2"/>
    <property type="match status" value="1"/>
</dbReference>
<dbReference type="Proteomes" id="UP000067061">
    <property type="component" value="Chromosome"/>
</dbReference>
<name>A0AAC9F0H5_FUSNP</name>
<dbReference type="CDD" id="cd00761">
    <property type="entry name" value="Glyco_tranf_GTA_type"/>
    <property type="match status" value="1"/>
</dbReference>
<reference evidence="2 3" key="1">
    <citation type="submission" date="2015-11" db="EMBL/GenBank/DDBJ databases">
        <authorList>
            <person name="Kook J.-K."/>
            <person name="Park S.-N."/>
            <person name="Lim Y.K."/>
            <person name="Jo E."/>
        </authorList>
    </citation>
    <scope>NUCLEOTIDE SEQUENCE [LARGE SCALE GENOMIC DNA]</scope>
    <source>
        <strain evidence="2 3">ChDC F306</strain>
    </source>
</reference>
<sequence length="810" mass="94443">MDIRVKDIIKDNSIWLPSQDYDEKKKLSILMPTFGRWKDDFLKRAVTSYIEQTFKDTELIIIDDANTDGTSEQIDEFMRQDKRISCIRHKQNMGLPAISLYEAIRKARGEYIGFLFDNCVLYPSAYERSLRRMEEEGAQASYGRVLVHTDKDDMSKKTEFYYEEKLLDNLEISNSIGNTTLIFKKNILEIVGYLDPHICLSGVANWDFITRIKRKFHLIETGVLFASEYKATQTNALENFYPINLLAIDEYLKVPDRERRILLNEYEEVNIFSEEENSSYNFSSEIKKSLDFFKNKYWLSAFKNIKEKKNVFDENVAILCSGPITSSISLLFSRNCSDFAQNMFSYINDNKNIAKSRAAILVRETNMNSSLLKKLEYAKIPTYLLWDDDFLLLSKEKTLNLNITENDFKKVAKQLNGLIFTSKNFCQNYEEKGYNPNNYLVNPVYLDELEKEISLIQDSQLNIAFTGGLWRIKKFISVLVDVLNNIGKEKKVTLYLLKDKEIANIFDDKRINFTVKWYDITLSYDQLINKLSNKNIHIVIHPAQENSNNANKTKNALVTASLLGASLITTDGAPYNMKDSEDDPMPYLLASNEEKYWVEAINKMLDNSIRIEMVKKARDYCKKRYSARCLDKLIEDVLKDTPKVDINLYSERLEKLAYFSGKMQRNGIFNQITVDGVGEDIIATRKIDKNLKTFFIADKNKFSTISIIFGTHQRSPLGNCKIRVFDENNLKIHDEMISLDEIKDNKFFDINLEYIEDAIGKKFYISFEFSYINAMNKVSVYERNYKYSNNRIIRNLIKPFRKNEIYVSLS</sequence>
<protein>
    <recommendedName>
        <fullName evidence="1">Glycosyltransferase 2-like domain-containing protein</fullName>
    </recommendedName>
</protein>
<dbReference type="Gene3D" id="3.90.550.10">
    <property type="entry name" value="Spore Coat Polysaccharide Biosynthesis Protein SpsA, Chain A"/>
    <property type="match status" value="1"/>
</dbReference>
<dbReference type="PANTHER" id="PTHR43685">
    <property type="entry name" value="GLYCOSYLTRANSFERASE"/>
    <property type="match status" value="1"/>
</dbReference>
<dbReference type="RefSeq" id="WP_060496518.1">
    <property type="nucleotide sequence ID" value="NZ_CP013121.1"/>
</dbReference>
<dbReference type="SUPFAM" id="SSF53448">
    <property type="entry name" value="Nucleotide-diphospho-sugar transferases"/>
    <property type="match status" value="1"/>
</dbReference>
<dbReference type="EMBL" id="CP013121">
    <property type="protein sequence ID" value="ALM94722.1"/>
    <property type="molecule type" value="Genomic_DNA"/>
</dbReference>
<dbReference type="InterPro" id="IPR029044">
    <property type="entry name" value="Nucleotide-diphossugar_trans"/>
</dbReference>
<proteinExistence type="predicted"/>
<evidence type="ECO:0000313" key="2">
    <source>
        <dbReference type="EMBL" id="ALM94722.1"/>
    </source>
</evidence>
<dbReference type="InterPro" id="IPR050834">
    <property type="entry name" value="Glycosyltransf_2"/>
</dbReference>
<organism evidence="2 3">
    <name type="scientific">Fusobacterium nucleatum subsp. polymorphum</name>
    <name type="common">Fusobacterium polymorphum</name>
    <dbReference type="NCBI Taxonomy" id="76857"/>
    <lineage>
        <taxon>Bacteria</taxon>
        <taxon>Fusobacteriati</taxon>
        <taxon>Fusobacteriota</taxon>
        <taxon>Fusobacteriia</taxon>
        <taxon>Fusobacteriales</taxon>
        <taxon>Fusobacteriaceae</taxon>
        <taxon>Fusobacterium</taxon>
    </lineage>
</organism>
<accession>A0AAC9F0H5</accession>
<dbReference type="PANTHER" id="PTHR43685:SF11">
    <property type="entry name" value="GLYCOSYLTRANSFERASE TAGX-RELATED"/>
    <property type="match status" value="1"/>
</dbReference>
<dbReference type="InterPro" id="IPR001173">
    <property type="entry name" value="Glyco_trans_2-like"/>
</dbReference>
<evidence type="ECO:0000313" key="3">
    <source>
        <dbReference type="Proteomes" id="UP000067061"/>
    </source>
</evidence>
<dbReference type="AlphaFoldDB" id="A0AAC9F0H5"/>
<gene>
    <name evidence="2" type="ORF">RO02_08840</name>
</gene>